<feature type="compositionally biased region" description="Polar residues" evidence="1">
    <location>
        <begin position="94"/>
        <end position="103"/>
    </location>
</feature>
<evidence type="ECO:0000313" key="2">
    <source>
        <dbReference type="EMBL" id="PKU40412.1"/>
    </source>
</evidence>
<protein>
    <submittedName>
        <fullName evidence="2">Uncharacterized protein</fullName>
    </submittedName>
</protein>
<organism evidence="2 3">
    <name type="scientific">Limosa lapponica baueri</name>
    <dbReference type="NCBI Taxonomy" id="1758121"/>
    <lineage>
        <taxon>Eukaryota</taxon>
        <taxon>Metazoa</taxon>
        <taxon>Chordata</taxon>
        <taxon>Craniata</taxon>
        <taxon>Vertebrata</taxon>
        <taxon>Euteleostomi</taxon>
        <taxon>Archelosauria</taxon>
        <taxon>Archosauria</taxon>
        <taxon>Dinosauria</taxon>
        <taxon>Saurischia</taxon>
        <taxon>Theropoda</taxon>
        <taxon>Coelurosauria</taxon>
        <taxon>Aves</taxon>
        <taxon>Neognathae</taxon>
        <taxon>Neoaves</taxon>
        <taxon>Charadriiformes</taxon>
        <taxon>Scolopacidae</taxon>
        <taxon>Limosa</taxon>
    </lineage>
</organism>
<proteinExistence type="predicted"/>
<gene>
    <name evidence="2" type="ORF">llap_9283</name>
</gene>
<reference evidence="3" key="1">
    <citation type="submission" date="2017-11" db="EMBL/GenBank/DDBJ databases">
        <authorList>
            <person name="Lima N.C."/>
            <person name="Parody-Merino A.M."/>
            <person name="Battley P.F."/>
            <person name="Fidler A.E."/>
            <person name="Prosdocimi F."/>
        </authorList>
    </citation>
    <scope>NUCLEOTIDE SEQUENCE [LARGE SCALE GENOMIC DNA]</scope>
</reference>
<feature type="compositionally biased region" description="Basic and acidic residues" evidence="1">
    <location>
        <begin position="104"/>
        <end position="129"/>
    </location>
</feature>
<feature type="region of interest" description="Disordered" evidence="1">
    <location>
        <begin position="94"/>
        <end position="135"/>
    </location>
</feature>
<sequence length="325" mass="36856">MSSQCELPGAMKPPLKPEHGLEQQITESQIDIARKFAIKLETELDPRLSEVEERLIKQRAEITEDEKMRRGTRFWLCPDVLVLAACGFLSRAETGTQTGQPKSVEQRRQRKAKEEDKKMRASEGNDTRSFRAHKQHQVCKSGHVDKVLTAVLKLETQHRQLCSSNSNVQVSLILFSNTNDQFSVFQASLPRRTSENAILGQLEKEPSVLPRVRAVQEMLGDTAVPESIFKNVVTSTLPLKDYGKWYQNNNTWINIGFYCLYPTNVTQKEMAHAQLAKLLSTHSSEFDVTVMQKTGVEQQKMASDNYEGFVDSMGKMGKKDYTLTV</sequence>
<reference evidence="3" key="2">
    <citation type="submission" date="2017-12" db="EMBL/GenBank/DDBJ databases">
        <title>Genome sequence of the Bar-tailed Godwit (Limosa lapponica baueri).</title>
        <authorList>
            <person name="Lima N.C.B."/>
            <person name="Parody-Merino A.M."/>
            <person name="Battley P.F."/>
            <person name="Fidler A.E."/>
            <person name="Prosdocimi F."/>
        </authorList>
    </citation>
    <scope>NUCLEOTIDE SEQUENCE [LARGE SCALE GENOMIC DNA]</scope>
</reference>
<accession>A0A2I0U308</accession>
<evidence type="ECO:0000256" key="1">
    <source>
        <dbReference type="SAM" id="MobiDB-lite"/>
    </source>
</evidence>
<dbReference type="AlphaFoldDB" id="A0A2I0U308"/>
<dbReference type="EMBL" id="KZ506277">
    <property type="protein sequence ID" value="PKU40412.1"/>
    <property type="molecule type" value="Genomic_DNA"/>
</dbReference>
<keyword evidence="3" id="KW-1185">Reference proteome</keyword>
<dbReference type="Proteomes" id="UP000233556">
    <property type="component" value="Unassembled WGS sequence"/>
</dbReference>
<evidence type="ECO:0000313" key="3">
    <source>
        <dbReference type="Proteomes" id="UP000233556"/>
    </source>
</evidence>
<name>A0A2I0U308_LIMLA</name>